<dbReference type="Proteomes" id="UP000783871">
    <property type="component" value="Unassembled WGS sequence"/>
</dbReference>
<proteinExistence type="predicted"/>
<reference evidence="1 2" key="1">
    <citation type="submission" date="2020-03" db="EMBL/GenBank/DDBJ databases">
        <title>WGS of actinomycetes isolated from Thailand.</title>
        <authorList>
            <person name="Thawai C."/>
        </authorList>
    </citation>
    <scope>NUCLEOTIDE SEQUENCE [LARGE SCALE GENOMIC DNA]</scope>
    <source>
        <strain evidence="1 2">HSS6-12</strain>
    </source>
</reference>
<organism evidence="1 2">
    <name type="scientific">Micromonospora thermarum</name>
    <dbReference type="NCBI Taxonomy" id="2720024"/>
    <lineage>
        <taxon>Bacteria</taxon>
        <taxon>Bacillati</taxon>
        <taxon>Actinomycetota</taxon>
        <taxon>Actinomycetes</taxon>
        <taxon>Micromonosporales</taxon>
        <taxon>Micromonosporaceae</taxon>
        <taxon>Micromonospora</taxon>
    </lineage>
</organism>
<sequence>MTDSDGTLVETSVHAPPERVWSALTVPEEIRQWFGWDYDGLDDEIRFIFVDHATPRPPDRISMSDGSELRLDPDGDVTRLSAVLPAPADDAAAAEQQAIAEGWRTFFAQLRFLLECRPEGQRRTAYLTGTGTGRDLMAVLGTAGSTEEWFHSPRQRIVVDPDGRLLAATAERPLDDPEPGPVSLTVSAYGIDDAGAAHLERVWAARWTPLAAGTESIM</sequence>
<name>A0ABX0Z4S0_9ACTN</name>
<keyword evidence="2" id="KW-1185">Reference proteome</keyword>
<dbReference type="SUPFAM" id="SSF55961">
    <property type="entry name" value="Bet v1-like"/>
    <property type="match status" value="1"/>
</dbReference>
<dbReference type="CDD" id="cd07814">
    <property type="entry name" value="SRPBCC_CalC_Aha1-like"/>
    <property type="match status" value="1"/>
</dbReference>
<evidence type="ECO:0000313" key="1">
    <source>
        <dbReference type="EMBL" id="NJP32792.1"/>
    </source>
</evidence>
<dbReference type="EMBL" id="JAATEO010000011">
    <property type="protein sequence ID" value="NJP32792.1"/>
    <property type="molecule type" value="Genomic_DNA"/>
</dbReference>
<accession>A0ABX0Z4S0</accession>
<dbReference type="Gene3D" id="3.30.530.20">
    <property type="match status" value="1"/>
</dbReference>
<evidence type="ECO:0000313" key="2">
    <source>
        <dbReference type="Proteomes" id="UP000783871"/>
    </source>
</evidence>
<comment type="caution">
    <text evidence="1">The sequence shown here is derived from an EMBL/GenBank/DDBJ whole genome shotgun (WGS) entry which is preliminary data.</text>
</comment>
<protein>
    <submittedName>
        <fullName evidence="1">SRPBCC domain-containing protein</fullName>
    </submittedName>
</protein>
<dbReference type="RefSeq" id="WP_168001172.1">
    <property type="nucleotide sequence ID" value="NZ_JAATEO010000011.1"/>
</dbReference>
<dbReference type="InterPro" id="IPR023393">
    <property type="entry name" value="START-like_dom_sf"/>
</dbReference>
<gene>
    <name evidence="1" type="ORF">HCJ94_12535</name>
</gene>